<evidence type="ECO:0000313" key="5">
    <source>
        <dbReference type="Proteomes" id="UP000051952"/>
    </source>
</evidence>
<accession>A0A0S4JXC7</accession>
<dbReference type="EMBL" id="CYKH01002220">
    <property type="protein sequence ID" value="CUG94086.1"/>
    <property type="molecule type" value="Genomic_DNA"/>
</dbReference>
<dbReference type="PANTHER" id="PTHR12537">
    <property type="entry name" value="RNA BINDING PROTEIN PUMILIO-RELATED"/>
    <property type="match status" value="1"/>
</dbReference>
<organism evidence="4 5">
    <name type="scientific">Bodo saltans</name>
    <name type="common">Flagellated protozoan</name>
    <dbReference type="NCBI Taxonomy" id="75058"/>
    <lineage>
        <taxon>Eukaryota</taxon>
        <taxon>Discoba</taxon>
        <taxon>Euglenozoa</taxon>
        <taxon>Kinetoplastea</taxon>
        <taxon>Metakinetoplastina</taxon>
        <taxon>Eubodonida</taxon>
        <taxon>Bodonidae</taxon>
        <taxon>Bodo</taxon>
    </lineage>
</organism>
<feature type="compositionally biased region" description="Pro residues" evidence="3">
    <location>
        <begin position="453"/>
        <end position="462"/>
    </location>
</feature>
<keyword evidence="5" id="KW-1185">Reference proteome</keyword>
<feature type="region of interest" description="Disordered" evidence="3">
    <location>
        <begin position="443"/>
        <end position="462"/>
    </location>
</feature>
<gene>
    <name evidence="4" type="ORF">BSAL_46425</name>
</gene>
<dbReference type="PROSITE" id="PS50302">
    <property type="entry name" value="PUM"/>
    <property type="match status" value="1"/>
</dbReference>
<dbReference type="GO" id="GO:0010608">
    <property type="term" value="P:post-transcriptional regulation of gene expression"/>
    <property type="evidence" value="ECO:0007669"/>
    <property type="project" value="TreeGrafter"/>
</dbReference>
<protein>
    <recommendedName>
        <fullName evidence="6">PUM-HD domain-containing protein</fullName>
    </recommendedName>
</protein>
<dbReference type="SUPFAM" id="SSF48371">
    <property type="entry name" value="ARM repeat"/>
    <property type="match status" value="1"/>
</dbReference>
<dbReference type="GO" id="GO:0003729">
    <property type="term" value="F:mRNA binding"/>
    <property type="evidence" value="ECO:0007669"/>
    <property type="project" value="TreeGrafter"/>
</dbReference>
<dbReference type="GO" id="GO:0005737">
    <property type="term" value="C:cytoplasm"/>
    <property type="evidence" value="ECO:0007669"/>
    <property type="project" value="TreeGrafter"/>
</dbReference>
<keyword evidence="1" id="KW-0677">Repeat</keyword>
<dbReference type="InterPro" id="IPR011989">
    <property type="entry name" value="ARM-like"/>
</dbReference>
<dbReference type="OrthoDB" id="668540at2759"/>
<evidence type="ECO:0000256" key="3">
    <source>
        <dbReference type="SAM" id="MobiDB-lite"/>
    </source>
</evidence>
<feature type="region of interest" description="Disordered" evidence="3">
    <location>
        <begin position="124"/>
        <end position="172"/>
    </location>
</feature>
<dbReference type="Proteomes" id="UP000051952">
    <property type="component" value="Unassembled WGS sequence"/>
</dbReference>
<proteinExistence type="predicted"/>
<evidence type="ECO:0008006" key="6">
    <source>
        <dbReference type="Google" id="ProtNLM"/>
    </source>
</evidence>
<feature type="compositionally biased region" description="Basic and acidic residues" evidence="3">
    <location>
        <begin position="145"/>
        <end position="154"/>
    </location>
</feature>
<feature type="repeat" description="Pumilio" evidence="2">
    <location>
        <begin position="343"/>
        <end position="379"/>
    </location>
</feature>
<dbReference type="InterPro" id="IPR016024">
    <property type="entry name" value="ARM-type_fold"/>
</dbReference>
<feature type="compositionally biased region" description="Polar residues" evidence="3">
    <location>
        <begin position="155"/>
        <end position="165"/>
    </location>
</feature>
<evidence type="ECO:0000256" key="2">
    <source>
        <dbReference type="PROSITE-ProRule" id="PRU00317"/>
    </source>
</evidence>
<evidence type="ECO:0000256" key="1">
    <source>
        <dbReference type="ARBA" id="ARBA00022737"/>
    </source>
</evidence>
<dbReference type="InterPro" id="IPR001313">
    <property type="entry name" value="Pumilio_RNA-bd_rpt"/>
</dbReference>
<dbReference type="SMART" id="SM00025">
    <property type="entry name" value="Pumilio"/>
    <property type="match status" value="3"/>
</dbReference>
<evidence type="ECO:0000313" key="4">
    <source>
        <dbReference type="EMBL" id="CUG94086.1"/>
    </source>
</evidence>
<reference evidence="5" key="1">
    <citation type="submission" date="2015-09" db="EMBL/GenBank/DDBJ databases">
        <authorList>
            <consortium name="Pathogen Informatics"/>
        </authorList>
    </citation>
    <scope>NUCLEOTIDE SEQUENCE [LARGE SCALE GENOMIC DNA]</scope>
    <source>
        <strain evidence="5">Lake Konstanz</strain>
    </source>
</reference>
<dbReference type="AlphaFoldDB" id="A0A0S4JXC7"/>
<dbReference type="Gene3D" id="1.25.10.10">
    <property type="entry name" value="Leucine-rich Repeat Variant"/>
    <property type="match status" value="1"/>
</dbReference>
<dbReference type="VEuPathDB" id="TriTrypDB:BSAL_46425"/>
<sequence>MYYQAHPAMMQQSMPQTTYVAAPQGATANNQQVQYVYVLPQQQVSGNGQQVPQYVTAAPQYGAGMLPTMMVPFAMAGGGAMPPPPPPPPPAYSGGVFQASGDQGQQFGSIGSVAILPLPPPPVTNAPIEAGGVTKGAPTPSSSIADEKHLENSDSHLQTSGNGTINPKEFWAGGAVSNGTDAASNLAQSASSGLGDPASEAMIADLRKEKTDRSVRTRVIRLPASLCAGMVNFLGSSEEVMNDLCMRERGIIVAHLVERLGAEGSQPILQYASNRFMTLALNQSGCIALPRILATLQGPPLYAFFDLTMQHIPALIDHPFGNYVVKHFAGLKDSVINQRLLNEYFVHHYVRIATNKYGSHVMEDVLRSSTADELYPFARVAFTDVGGLRTLAHDRFANYCIQTMFRVLANGDARFHSWCVGQMIGAVRGSPYEQNIMKSAVAGYRGQQQQQTLPPPPPGYPA</sequence>
<name>A0A0S4JXC7_BODSA</name>
<dbReference type="Pfam" id="PF00806">
    <property type="entry name" value="PUF"/>
    <property type="match status" value="2"/>
</dbReference>